<proteinExistence type="predicted"/>
<keyword evidence="4" id="KW-1185">Reference proteome</keyword>
<evidence type="ECO:0000313" key="3">
    <source>
        <dbReference type="EMBL" id="MFD1567922.1"/>
    </source>
</evidence>
<dbReference type="Proteomes" id="UP001597139">
    <property type="component" value="Unassembled WGS sequence"/>
</dbReference>
<dbReference type="Pfam" id="PF26036">
    <property type="entry name" value="Peptidase_inhib_put"/>
    <property type="match status" value="1"/>
</dbReference>
<gene>
    <name evidence="3" type="ORF">ACFSAU_10500</name>
</gene>
<protein>
    <recommendedName>
        <fullName evidence="2">Putative peptidase inhibitor domain-containing protein</fullName>
    </recommendedName>
</protein>
<feature type="compositionally biased region" description="Acidic residues" evidence="1">
    <location>
        <begin position="91"/>
        <end position="101"/>
    </location>
</feature>
<evidence type="ECO:0000256" key="1">
    <source>
        <dbReference type="SAM" id="MobiDB-lite"/>
    </source>
</evidence>
<comment type="caution">
    <text evidence="3">The sequence shown here is derived from an EMBL/GenBank/DDBJ whole genome shotgun (WGS) entry which is preliminary data.</text>
</comment>
<feature type="region of interest" description="Disordered" evidence="1">
    <location>
        <begin position="81"/>
        <end position="108"/>
    </location>
</feature>
<accession>A0ABD6BSA8</accession>
<feature type="domain" description="Putative peptidase inhibitor" evidence="2">
    <location>
        <begin position="1"/>
        <end position="81"/>
    </location>
</feature>
<organism evidence="3 4">
    <name type="scientific">Halolamina litorea</name>
    <dbReference type="NCBI Taxonomy" id="1515593"/>
    <lineage>
        <taxon>Archaea</taxon>
        <taxon>Methanobacteriati</taxon>
        <taxon>Methanobacteriota</taxon>
        <taxon>Stenosarchaea group</taxon>
        <taxon>Halobacteria</taxon>
        <taxon>Halobacteriales</taxon>
        <taxon>Haloferacaceae</taxon>
    </lineage>
</organism>
<evidence type="ECO:0000259" key="2">
    <source>
        <dbReference type="Pfam" id="PF26036"/>
    </source>
</evidence>
<sequence length="108" mass="11551">MYLSHPVRRMRREPQAESVALVVELDDGDPSALTETAEEAGGGVERELPFDCWLVTVPETAIDDLCALDGVVRIETAATLEHGVDESVGGADEDPATEDEGVGTGERR</sequence>
<dbReference type="InterPro" id="IPR058957">
    <property type="entry name" value="Peptidase_inhib_put_dom"/>
</dbReference>
<reference evidence="3 4" key="1">
    <citation type="journal article" date="2019" name="Int. J. Syst. Evol. Microbiol.">
        <title>The Global Catalogue of Microorganisms (GCM) 10K type strain sequencing project: providing services to taxonomists for standard genome sequencing and annotation.</title>
        <authorList>
            <consortium name="The Broad Institute Genomics Platform"/>
            <consortium name="The Broad Institute Genome Sequencing Center for Infectious Disease"/>
            <person name="Wu L."/>
            <person name="Ma J."/>
        </authorList>
    </citation>
    <scope>NUCLEOTIDE SEQUENCE [LARGE SCALE GENOMIC DNA]</scope>
    <source>
        <strain evidence="3 4">CGMCC 1.12859</strain>
    </source>
</reference>
<evidence type="ECO:0000313" key="4">
    <source>
        <dbReference type="Proteomes" id="UP001597139"/>
    </source>
</evidence>
<dbReference type="AlphaFoldDB" id="A0ABD6BSA8"/>
<name>A0ABD6BSA8_9EURY</name>
<dbReference type="EMBL" id="JBHUCZ010000009">
    <property type="protein sequence ID" value="MFD1567922.1"/>
    <property type="molecule type" value="Genomic_DNA"/>
</dbReference>
<dbReference type="RefSeq" id="WP_267646905.1">
    <property type="nucleotide sequence ID" value="NZ_JANHGR010000001.1"/>
</dbReference>